<keyword evidence="2" id="KW-1185">Reference proteome</keyword>
<comment type="caution">
    <text evidence="1">The sequence shown here is derived from an EMBL/GenBank/DDBJ whole genome shotgun (WGS) entry which is preliminary data.</text>
</comment>
<dbReference type="InterPro" id="IPR037151">
    <property type="entry name" value="AlkB-like_sf"/>
</dbReference>
<dbReference type="EMBL" id="CAXAMM010005369">
    <property type="protein sequence ID" value="CAK9007031.1"/>
    <property type="molecule type" value="Genomic_DNA"/>
</dbReference>
<accession>A0ABP0IY57</accession>
<evidence type="ECO:0000313" key="1">
    <source>
        <dbReference type="EMBL" id="CAK9007031.1"/>
    </source>
</evidence>
<dbReference type="SUPFAM" id="SSF51197">
    <property type="entry name" value="Clavaminate synthase-like"/>
    <property type="match status" value="1"/>
</dbReference>
<dbReference type="Proteomes" id="UP001642464">
    <property type="component" value="Unassembled WGS sequence"/>
</dbReference>
<organism evidence="1 2">
    <name type="scientific">Durusdinium trenchii</name>
    <dbReference type="NCBI Taxonomy" id="1381693"/>
    <lineage>
        <taxon>Eukaryota</taxon>
        <taxon>Sar</taxon>
        <taxon>Alveolata</taxon>
        <taxon>Dinophyceae</taxon>
        <taxon>Suessiales</taxon>
        <taxon>Symbiodiniaceae</taxon>
        <taxon>Durusdinium</taxon>
    </lineage>
</organism>
<dbReference type="Gene3D" id="2.60.120.590">
    <property type="entry name" value="Alpha-ketoglutarate-dependent dioxygenase AlkB-like"/>
    <property type="match status" value="1"/>
</dbReference>
<protein>
    <submittedName>
        <fullName evidence="1">Uncharacterized protein</fullName>
    </submittedName>
</protein>
<evidence type="ECO:0000313" key="2">
    <source>
        <dbReference type="Proteomes" id="UP001642464"/>
    </source>
</evidence>
<reference evidence="1 2" key="1">
    <citation type="submission" date="2024-02" db="EMBL/GenBank/DDBJ databases">
        <authorList>
            <person name="Chen Y."/>
            <person name="Shah S."/>
            <person name="Dougan E. K."/>
            <person name="Thang M."/>
            <person name="Chan C."/>
        </authorList>
    </citation>
    <scope>NUCLEOTIDE SEQUENCE [LARGE SCALE GENOMIC DNA]</scope>
</reference>
<name>A0ABP0IY57_9DINO</name>
<gene>
    <name evidence="1" type="ORF">SCF082_LOCUS9291</name>
</gene>
<sequence length="266" mass="30946">MDLVMDLDSAAPFYEMRLARDGYAYKEHQFKDYYGSRFPSMWLAAANIPTTERVPRGLSMARVETSLVKMALAELMPHFPSRAERQSKRSRSAVEVGWTYEGSYGYDEREGQAPRAVRAKSWDEFVRLKELIVEVMRRLAPQLSLDEERLNVSCLLYSPGQCIPWHADRKHIYRNPVFGCILFNSSDSVLEFHQMEPQGKPTGRPLERFLVPEEAGCCFLQQHEARYQWIHGVPELHRGERLSVTWRWFLDDVELEGMKPQRGEEG</sequence>
<proteinExistence type="predicted"/>